<dbReference type="Proteomes" id="UP000192277">
    <property type="component" value="Unassembled WGS sequence"/>
</dbReference>
<dbReference type="EMBL" id="LWBO01000084">
    <property type="protein sequence ID" value="OQP39154.1"/>
    <property type="molecule type" value="Genomic_DNA"/>
</dbReference>
<accession>A0ABX3NNB4</accession>
<comment type="caution">
    <text evidence="1">The sequence shown here is derived from an EMBL/GenBank/DDBJ whole genome shotgun (WGS) entry which is preliminary data.</text>
</comment>
<organism evidence="1 2">
    <name type="scientific">Niastella koreensis</name>
    <dbReference type="NCBI Taxonomy" id="354356"/>
    <lineage>
        <taxon>Bacteria</taxon>
        <taxon>Pseudomonadati</taxon>
        <taxon>Bacteroidota</taxon>
        <taxon>Chitinophagia</taxon>
        <taxon>Chitinophagales</taxon>
        <taxon>Chitinophagaceae</taxon>
        <taxon>Niastella</taxon>
    </lineage>
</organism>
<sequence length="106" mass="12045">MYAYDTITEAVADLKKRGYTHDFNISNNRLRSDNLDTHFGHDDFEIKEVYRFEGPSDPADEAVVFAIEAPSGTLGILVDGYGAYNDDENTEFVKQLHERIVDRLKG</sequence>
<proteinExistence type="predicted"/>
<name>A0ABX3NNB4_9BACT</name>
<reference evidence="1 2" key="1">
    <citation type="submission" date="2016-04" db="EMBL/GenBank/DDBJ databases">
        <authorList>
            <person name="Chen L."/>
            <person name="Zhuang W."/>
            <person name="Wang G."/>
        </authorList>
    </citation>
    <scope>NUCLEOTIDE SEQUENCE [LARGE SCALE GENOMIC DNA]</scope>
    <source>
        <strain evidence="2">GR20</strain>
    </source>
</reference>
<evidence type="ECO:0000313" key="2">
    <source>
        <dbReference type="Proteomes" id="UP000192277"/>
    </source>
</evidence>
<dbReference type="RefSeq" id="WP_014217078.1">
    <property type="nucleotide sequence ID" value="NZ_LWBO01000084.1"/>
</dbReference>
<gene>
    <name evidence="1" type="ORF">A4D02_17650</name>
</gene>
<evidence type="ECO:0000313" key="1">
    <source>
        <dbReference type="EMBL" id="OQP39154.1"/>
    </source>
</evidence>
<evidence type="ECO:0008006" key="3">
    <source>
        <dbReference type="Google" id="ProtNLM"/>
    </source>
</evidence>
<keyword evidence="2" id="KW-1185">Reference proteome</keyword>
<protein>
    <recommendedName>
        <fullName evidence="3">Phosphoribosylpyrophosphate synthetase</fullName>
    </recommendedName>
</protein>